<dbReference type="RefSeq" id="WP_083717267.1">
    <property type="nucleotide sequence ID" value="NZ_JAFBFH010000005.1"/>
</dbReference>
<keyword evidence="1" id="KW-1133">Transmembrane helix</keyword>
<dbReference type="InterPro" id="IPR043128">
    <property type="entry name" value="Rev_trsase/Diguanyl_cyclase"/>
</dbReference>
<dbReference type="PANTHER" id="PTHR46663:SF2">
    <property type="entry name" value="GGDEF DOMAIN-CONTAINING PROTEIN"/>
    <property type="match status" value="1"/>
</dbReference>
<dbReference type="Pfam" id="PF00990">
    <property type="entry name" value="GGDEF"/>
    <property type="match status" value="1"/>
</dbReference>
<feature type="transmembrane region" description="Helical" evidence="1">
    <location>
        <begin position="303"/>
        <end position="322"/>
    </location>
</feature>
<keyword evidence="1" id="KW-0812">Transmembrane</keyword>
<dbReference type="InterPro" id="IPR000160">
    <property type="entry name" value="GGDEF_dom"/>
</dbReference>
<name>A0ABS2R3E6_9BACI</name>
<dbReference type="PROSITE" id="PS50887">
    <property type="entry name" value="GGDEF"/>
    <property type="match status" value="1"/>
</dbReference>
<dbReference type="SMART" id="SM00267">
    <property type="entry name" value="GGDEF"/>
    <property type="match status" value="1"/>
</dbReference>
<dbReference type="CDD" id="cd01949">
    <property type="entry name" value="GGDEF"/>
    <property type="match status" value="1"/>
</dbReference>
<proteinExistence type="predicted"/>
<keyword evidence="4" id="KW-1185">Reference proteome</keyword>
<gene>
    <name evidence="3" type="ORF">JOC94_001091</name>
</gene>
<dbReference type="InterPro" id="IPR029787">
    <property type="entry name" value="Nucleotide_cyclase"/>
</dbReference>
<dbReference type="NCBIfam" id="TIGR00254">
    <property type="entry name" value="GGDEF"/>
    <property type="match status" value="1"/>
</dbReference>
<dbReference type="Gene3D" id="3.30.70.270">
    <property type="match status" value="1"/>
</dbReference>
<evidence type="ECO:0000313" key="3">
    <source>
        <dbReference type="EMBL" id="MBM7714119.1"/>
    </source>
</evidence>
<accession>A0ABS2R3E6</accession>
<evidence type="ECO:0000313" key="4">
    <source>
        <dbReference type="Proteomes" id="UP000823485"/>
    </source>
</evidence>
<dbReference type="EMBL" id="JAFBFH010000005">
    <property type="protein sequence ID" value="MBM7714119.1"/>
    <property type="molecule type" value="Genomic_DNA"/>
</dbReference>
<dbReference type="SUPFAM" id="SSF55073">
    <property type="entry name" value="Nucleotide cyclase"/>
    <property type="match status" value="1"/>
</dbReference>
<evidence type="ECO:0000256" key="1">
    <source>
        <dbReference type="SAM" id="Phobius"/>
    </source>
</evidence>
<dbReference type="InterPro" id="IPR052163">
    <property type="entry name" value="DGC-Regulatory_Protein"/>
</dbReference>
<evidence type="ECO:0000259" key="2">
    <source>
        <dbReference type="PROSITE" id="PS50887"/>
    </source>
</evidence>
<keyword evidence="1" id="KW-0472">Membrane</keyword>
<comment type="caution">
    <text evidence="3">The sequence shown here is derived from an EMBL/GenBank/DDBJ whole genome shotgun (WGS) entry which is preliminary data.</text>
</comment>
<feature type="transmembrane region" description="Helical" evidence="1">
    <location>
        <begin position="7"/>
        <end position="27"/>
    </location>
</feature>
<feature type="domain" description="GGDEF" evidence="2">
    <location>
        <begin position="359"/>
        <end position="492"/>
    </location>
</feature>
<dbReference type="PANTHER" id="PTHR46663">
    <property type="entry name" value="DIGUANYLATE CYCLASE DGCT-RELATED"/>
    <property type="match status" value="1"/>
</dbReference>
<sequence>MNNNFRLHLTFIMIIFSIFISFVVALLNQNNLKNTLFEAHKLKLEMVEDNILSSLNTIDKAYMLFDKNIAKDMEDKSKVLLGLYQQNPDFRTWDFTSLKKQIGMDIYIINNENVIIHSSYEPDIGLDFRKCCAEFANLLNIRRNEGTFVDDGLDIQQTSGEVKKFSYIPTPDRKYILQLGVSLENGEIFKQFNYFDAEVEIENKFSIIDSIRIFNNDGYVIGRNDQTKEDITFSSDNWEAFKSATKTRKSQEVKGRYNGRDVTYRYVPYAAESARGYSTSRVVEIIYNEDDLHEALSKSRNKFFSQMLIIFTGAIIISMIIARWMARPMYLAFHDSLTGLKNRAAFEEIVKQKLSSKKQNLALMMIDLDNFKLVNDRLGHLEGDQILKMAAYRIQRCVGKSHESTRLGGDEFAVIISGLDENEIIFVASSLIKDIDEQFGEIRFRNQIDISVSIGIAFADSEDDLASLYEKADRALYESKENGKNQFQIFQKTNEAGF</sequence>
<organism evidence="3 4">
    <name type="scientific">Siminovitchia thermophila</name>
    <dbReference type="NCBI Taxonomy" id="1245522"/>
    <lineage>
        <taxon>Bacteria</taxon>
        <taxon>Bacillati</taxon>
        <taxon>Bacillota</taxon>
        <taxon>Bacilli</taxon>
        <taxon>Bacillales</taxon>
        <taxon>Bacillaceae</taxon>
        <taxon>Siminovitchia</taxon>
    </lineage>
</organism>
<dbReference type="Proteomes" id="UP000823485">
    <property type="component" value="Unassembled WGS sequence"/>
</dbReference>
<protein>
    <submittedName>
        <fullName evidence="3">Diguanylate cyclase (GGDEF)-like protein</fullName>
    </submittedName>
</protein>
<reference evidence="3 4" key="1">
    <citation type="submission" date="2021-01" db="EMBL/GenBank/DDBJ databases">
        <title>Genomic Encyclopedia of Type Strains, Phase IV (KMG-IV): sequencing the most valuable type-strain genomes for metagenomic binning, comparative biology and taxonomic classification.</title>
        <authorList>
            <person name="Goeker M."/>
        </authorList>
    </citation>
    <scope>NUCLEOTIDE SEQUENCE [LARGE SCALE GENOMIC DNA]</scope>
    <source>
        <strain evidence="3 4">DSM 105453</strain>
    </source>
</reference>